<accession>A0A1X7U631</accession>
<dbReference type="GO" id="GO:0007165">
    <property type="term" value="P:signal transduction"/>
    <property type="evidence" value="ECO:0007669"/>
    <property type="project" value="InterPro"/>
</dbReference>
<feature type="domain" description="Death" evidence="1">
    <location>
        <begin position="186"/>
        <end position="257"/>
    </location>
</feature>
<evidence type="ECO:0000313" key="2">
    <source>
        <dbReference type="EnsemblMetazoa" id="Aqu2.1.23210_001"/>
    </source>
</evidence>
<organism evidence="2">
    <name type="scientific">Amphimedon queenslandica</name>
    <name type="common">Sponge</name>
    <dbReference type="NCBI Taxonomy" id="400682"/>
    <lineage>
        <taxon>Eukaryota</taxon>
        <taxon>Metazoa</taxon>
        <taxon>Porifera</taxon>
        <taxon>Demospongiae</taxon>
        <taxon>Heteroscleromorpha</taxon>
        <taxon>Haplosclerida</taxon>
        <taxon>Niphatidae</taxon>
        <taxon>Amphimedon</taxon>
    </lineage>
</organism>
<dbReference type="InterPro" id="IPR000488">
    <property type="entry name" value="Death_dom"/>
</dbReference>
<name>A0A1X7U631_AMPQE</name>
<dbReference type="EnsemblMetazoa" id="Aqu2.1.23210_001">
    <property type="protein sequence ID" value="Aqu2.1.23210_001"/>
    <property type="gene ID" value="Aqu2.1.23210"/>
</dbReference>
<proteinExistence type="predicted"/>
<dbReference type="Gene3D" id="1.10.533.10">
    <property type="entry name" value="Death Domain, Fas"/>
    <property type="match status" value="1"/>
</dbReference>
<sequence length="263" mass="29759">LRYSLIVGSAVNKVIVMIKFHFLATTVFKMAGATEISPAEIFLRNIPDLSENIGKSFNFDRLLDRLHSDGLLSESFVSDVTSRPSSEYQKGSSVVRELYRQLKSRLTADPKQFLLRICNALLKHEDQTLKGLGRSMKRELTGDETNTIEKEETSKEIKKSNKDELDYRDLDVLMETMTRIHFPTHKWSLLGLQLGLYKHTLDDIEANCRGKTAECLTECLSLWVNKRDKVTEKGGPIWSSLKTAIEKIGESSCAEKIDISPSS</sequence>
<dbReference type="SUPFAM" id="SSF47986">
    <property type="entry name" value="DEATH domain"/>
    <property type="match status" value="1"/>
</dbReference>
<dbReference type="PROSITE" id="PS50017">
    <property type="entry name" value="DEATH_DOMAIN"/>
    <property type="match status" value="1"/>
</dbReference>
<reference evidence="2" key="1">
    <citation type="submission" date="2017-05" db="UniProtKB">
        <authorList>
            <consortium name="EnsemblMetazoa"/>
        </authorList>
    </citation>
    <scope>IDENTIFICATION</scope>
</reference>
<protein>
    <recommendedName>
        <fullName evidence="1">Death domain-containing protein</fullName>
    </recommendedName>
</protein>
<dbReference type="InterPro" id="IPR011029">
    <property type="entry name" value="DEATH-like_dom_sf"/>
</dbReference>
<dbReference type="InParanoid" id="A0A1X7U631"/>
<dbReference type="CDD" id="cd01670">
    <property type="entry name" value="Death"/>
    <property type="match status" value="1"/>
</dbReference>
<dbReference type="AlphaFoldDB" id="A0A1X7U631"/>
<evidence type="ECO:0000259" key="1">
    <source>
        <dbReference type="PROSITE" id="PS50017"/>
    </source>
</evidence>